<evidence type="ECO:0000313" key="10">
    <source>
        <dbReference type="Proteomes" id="UP001595776"/>
    </source>
</evidence>
<accession>A0ABV8U8J6</accession>
<gene>
    <name evidence="9" type="ORF">ACFO5Q_04895</name>
</gene>
<proteinExistence type="predicted"/>
<comment type="subcellular location">
    <subcellularLocation>
        <location evidence="1">Cell membrane</location>
        <topology evidence="1">Multi-pass membrane protein</topology>
    </subcellularLocation>
</comment>
<evidence type="ECO:0000256" key="4">
    <source>
        <dbReference type="ARBA" id="ARBA00022989"/>
    </source>
</evidence>
<feature type="transmembrane region" description="Helical" evidence="6">
    <location>
        <begin position="380"/>
        <end position="403"/>
    </location>
</feature>
<dbReference type="InterPro" id="IPR025857">
    <property type="entry name" value="MacB_PCD"/>
</dbReference>
<evidence type="ECO:0000256" key="3">
    <source>
        <dbReference type="ARBA" id="ARBA00022692"/>
    </source>
</evidence>
<feature type="domain" description="MacB-like periplasmic core" evidence="8">
    <location>
        <begin position="23"/>
        <end position="242"/>
    </location>
</feature>
<name>A0ABV8U8J6_9PROT</name>
<dbReference type="Proteomes" id="UP001595776">
    <property type="component" value="Unassembled WGS sequence"/>
</dbReference>
<keyword evidence="3 6" id="KW-0812">Transmembrane</keyword>
<feature type="domain" description="ABC3 transporter permease C-terminal" evidence="7">
    <location>
        <begin position="291"/>
        <end position="408"/>
    </location>
</feature>
<reference evidence="10" key="1">
    <citation type="journal article" date="2019" name="Int. J. Syst. Evol. Microbiol.">
        <title>The Global Catalogue of Microorganisms (GCM) 10K type strain sequencing project: providing services to taxonomists for standard genome sequencing and annotation.</title>
        <authorList>
            <consortium name="The Broad Institute Genomics Platform"/>
            <consortium name="The Broad Institute Genome Sequencing Center for Infectious Disease"/>
            <person name="Wu L."/>
            <person name="Ma J."/>
        </authorList>
    </citation>
    <scope>NUCLEOTIDE SEQUENCE [LARGE SCALE GENOMIC DNA]</scope>
    <source>
        <strain evidence="10">CGMCC 1.15304</strain>
    </source>
</reference>
<dbReference type="EMBL" id="JBHSCR010000003">
    <property type="protein sequence ID" value="MFC4347174.1"/>
    <property type="molecule type" value="Genomic_DNA"/>
</dbReference>
<dbReference type="InterPro" id="IPR003838">
    <property type="entry name" value="ABC3_permease_C"/>
</dbReference>
<keyword evidence="4 6" id="KW-1133">Transmembrane helix</keyword>
<evidence type="ECO:0000256" key="2">
    <source>
        <dbReference type="ARBA" id="ARBA00022475"/>
    </source>
</evidence>
<feature type="domain" description="ABC3 transporter permease C-terminal" evidence="7">
    <location>
        <begin position="689"/>
        <end position="791"/>
    </location>
</feature>
<feature type="transmembrane region" description="Helical" evidence="6">
    <location>
        <begin position="424"/>
        <end position="449"/>
    </location>
</feature>
<evidence type="ECO:0000313" key="9">
    <source>
        <dbReference type="EMBL" id="MFC4347174.1"/>
    </source>
</evidence>
<keyword evidence="2" id="KW-1003">Cell membrane</keyword>
<organism evidence="9 10">
    <name type="scientific">Kordiimonas lipolytica</name>
    <dbReference type="NCBI Taxonomy" id="1662421"/>
    <lineage>
        <taxon>Bacteria</taxon>
        <taxon>Pseudomonadati</taxon>
        <taxon>Pseudomonadota</taxon>
        <taxon>Alphaproteobacteria</taxon>
        <taxon>Kordiimonadales</taxon>
        <taxon>Kordiimonadaceae</taxon>
        <taxon>Kordiimonas</taxon>
    </lineage>
</organism>
<dbReference type="Pfam" id="PF02687">
    <property type="entry name" value="FtsX"/>
    <property type="match status" value="2"/>
</dbReference>
<comment type="caution">
    <text evidence="9">The sequence shown here is derived from an EMBL/GenBank/DDBJ whole genome shotgun (WGS) entry which is preliminary data.</text>
</comment>
<dbReference type="InterPro" id="IPR050250">
    <property type="entry name" value="Macrolide_Exporter_MacB"/>
</dbReference>
<feature type="transmembrane region" description="Helical" evidence="6">
    <location>
        <begin position="683"/>
        <end position="705"/>
    </location>
</feature>
<dbReference type="PANTHER" id="PTHR30572">
    <property type="entry name" value="MEMBRANE COMPONENT OF TRANSPORTER-RELATED"/>
    <property type="match status" value="1"/>
</dbReference>
<dbReference type="RefSeq" id="WP_068149866.1">
    <property type="nucleotide sequence ID" value="NZ_JBHSCR010000003.1"/>
</dbReference>
<evidence type="ECO:0000259" key="7">
    <source>
        <dbReference type="Pfam" id="PF02687"/>
    </source>
</evidence>
<feature type="transmembrane region" description="Helical" evidence="6">
    <location>
        <begin position="288"/>
        <end position="311"/>
    </location>
</feature>
<dbReference type="PANTHER" id="PTHR30572:SF18">
    <property type="entry name" value="ABC-TYPE MACROLIDE FAMILY EXPORT SYSTEM PERMEASE COMPONENT 2"/>
    <property type="match status" value="1"/>
</dbReference>
<evidence type="ECO:0000256" key="6">
    <source>
        <dbReference type="SAM" id="Phobius"/>
    </source>
</evidence>
<feature type="transmembrane region" description="Helical" evidence="6">
    <location>
        <begin position="738"/>
        <end position="757"/>
    </location>
</feature>
<evidence type="ECO:0000256" key="1">
    <source>
        <dbReference type="ARBA" id="ARBA00004651"/>
    </source>
</evidence>
<feature type="transmembrane region" description="Helical" evidence="6">
    <location>
        <begin position="772"/>
        <end position="791"/>
    </location>
</feature>
<keyword evidence="10" id="KW-1185">Reference proteome</keyword>
<evidence type="ECO:0000256" key="5">
    <source>
        <dbReference type="ARBA" id="ARBA00023136"/>
    </source>
</evidence>
<feature type="transmembrane region" description="Helical" evidence="6">
    <location>
        <begin position="332"/>
        <end position="360"/>
    </location>
</feature>
<protein>
    <submittedName>
        <fullName evidence="9">FtsX-like permease family protein</fullName>
    </submittedName>
</protein>
<dbReference type="Pfam" id="PF12704">
    <property type="entry name" value="MacB_PCD"/>
    <property type="match status" value="1"/>
</dbReference>
<sequence length="809" mass="87851">MKKSFSFFKASMRLWRRHLVGVLIAVLGLAGAFAVTITAALYIYDGMRSDAWLPGAERLYRVNEQWLMNGKEGVFSLSAASGLGVAPLVQENTPGIEAATRLYPLQAEITTGRGDTFEADAMMAEPNMADLLAFPVLAGDLAQALSDPSGLVLSAGQAEKLFGGDAMGQTVTLTFKEQSFDYKVGAVLKRLPPNSQFKLDLLIPWNEERMKQGGGLGTGAEAYTYVRAAPGADGAAISDHIATHIATMRPPHGNITFKMNASPLIGAQYFSKAYNDMKPATSTRMSRIVLIMSAVLLVTACFNFVHMFTSLNLGRGREVAIRRIAGASRAHLMGVFLVEAGVVALAAYGLGILIAADLATSADMLLNGGVTIFGPGRAPLLASGSLAALVVALLTAAAMIAQLSRMKPQTLLHNSQRAVTGGRGWIKSVLVGLQALALVGTLIAAGQIYHQFDHYLTLDRGMRVTGVMIVPAPFDESQSARFKNDFRKELASLPGVKTVNEIHTPPFDGNLMMFNLKAEGMDGPVQSVMNDVGPSYFESFDITPIAVVDEDFTGLKNVVALPEASVKAYGFESPEAALNQTLTSIYKGRNGDPDQTTDYRIMAVIPDLKDSGYRHKMPVVYGMTELFGSWYTQFVVLADRDDPALKQAVKDLWLKHFPDFEEEATMHWFSDAIANRYRKTENMASAVLAMAAFCLLLCLAGLYGMASHYTATKAREIALRRVLGAGKRDVSQLFLRKMLLPVAIGGVLSLVPTWWLMMRYLENHAEQAVLPMGYYPLVLAGIMLVSALMLMGHVRRVLKLRPASVLYHE</sequence>
<keyword evidence="5 6" id="KW-0472">Membrane</keyword>
<evidence type="ECO:0000259" key="8">
    <source>
        <dbReference type="Pfam" id="PF12704"/>
    </source>
</evidence>